<feature type="signal peptide" evidence="2">
    <location>
        <begin position="1"/>
        <end position="19"/>
    </location>
</feature>
<dbReference type="Proteomes" id="UP000198866">
    <property type="component" value="Unassembled WGS sequence"/>
</dbReference>
<feature type="transmembrane region" description="Helical" evidence="1">
    <location>
        <begin position="57"/>
        <end position="80"/>
    </location>
</feature>
<evidence type="ECO:0000313" key="3">
    <source>
        <dbReference type="EMBL" id="SEJ08357.1"/>
    </source>
</evidence>
<feature type="chain" id="PRO_5011468282" evidence="2">
    <location>
        <begin position="20"/>
        <end position="104"/>
    </location>
</feature>
<keyword evidence="1" id="KW-1133">Transmembrane helix</keyword>
<dbReference type="AlphaFoldDB" id="A0A1H6W2R6"/>
<protein>
    <submittedName>
        <fullName evidence="3">Uncharacterized protein</fullName>
    </submittedName>
</protein>
<reference evidence="4" key="1">
    <citation type="submission" date="2016-10" db="EMBL/GenBank/DDBJ databases">
        <authorList>
            <person name="Varghese N."/>
            <person name="Submissions S."/>
        </authorList>
    </citation>
    <scope>NUCLEOTIDE SEQUENCE [LARGE SCALE GENOMIC DNA]</scope>
    <source>
        <strain evidence="4">LMG 26031</strain>
    </source>
</reference>
<gene>
    <name evidence="3" type="ORF">SAMN05192539_1006213</name>
</gene>
<dbReference type="STRING" id="667676.SAMN05192539_1006213"/>
<proteinExistence type="predicted"/>
<dbReference type="EMBL" id="FNYE01000006">
    <property type="protein sequence ID" value="SEJ08357.1"/>
    <property type="molecule type" value="Genomic_DNA"/>
</dbReference>
<evidence type="ECO:0000313" key="4">
    <source>
        <dbReference type="Proteomes" id="UP000198866"/>
    </source>
</evidence>
<sequence length="104" mass="11313">MRFVYATLLVFFCPLRASAMRLAAQALPLCGAALTFFAAAKKVSKESGLTPPMLDDYPRALNVPVFLAAVCSLMFVANALPVRLTRFMHVLHGQGYRCSSAACR</sequence>
<organism evidence="3 4">
    <name type="scientific">Paraburkholderia diazotrophica</name>
    <dbReference type="NCBI Taxonomy" id="667676"/>
    <lineage>
        <taxon>Bacteria</taxon>
        <taxon>Pseudomonadati</taxon>
        <taxon>Pseudomonadota</taxon>
        <taxon>Betaproteobacteria</taxon>
        <taxon>Burkholderiales</taxon>
        <taxon>Burkholderiaceae</taxon>
        <taxon>Paraburkholderia</taxon>
    </lineage>
</organism>
<evidence type="ECO:0000256" key="1">
    <source>
        <dbReference type="SAM" id="Phobius"/>
    </source>
</evidence>
<accession>A0A1H6W2R6</accession>
<keyword evidence="1" id="KW-0812">Transmembrane</keyword>
<name>A0A1H6W2R6_9BURK</name>
<keyword evidence="4" id="KW-1185">Reference proteome</keyword>
<keyword evidence="1" id="KW-0472">Membrane</keyword>
<keyword evidence="2" id="KW-0732">Signal</keyword>
<evidence type="ECO:0000256" key="2">
    <source>
        <dbReference type="SAM" id="SignalP"/>
    </source>
</evidence>